<evidence type="ECO:0000256" key="4">
    <source>
        <dbReference type="ARBA" id="ARBA00022989"/>
    </source>
</evidence>
<dbReference type="GO" id="GO:0016020">
    <property type="term" value="C:membrane"/>
    <property type="evidence" value="ECO:0007669"/>
    <property type="project" value="UniProtKB-SubCell"/>
</dbReference>
<comment type="subcellular location">
    <subcellularLocation>
        <location evidence="1">Membrane</location>
        <topology evidence="1">Single-pass membrane protein</topology>
    </subcellularLocation>
</comment>
<organism evidence="7 8">
    <name type="scientific">Desulfocicer vacuolatum DSM 3385</name>
    <dbReference type="NCBI Taxonomy" id="1121400"/>
    <lineage>
        <taxon>Bacteria</taxon>
        <taxon>Pseudomonadati</taxon>
        <taxon>Thermodesulfobacteriota</taxon>
        <taxon>Desulfobacteria</taxon>
        <taxon>Desulfobacterales</taxon>
        <taxon>Desulfobacteraceae</taxon>
        <taxon>Desulfocicer</taxon>
    </lineage>
</organism>
<evidence type="ECO:0000313" key="8">
    <source>
        <dbReference type="Proteomes" id="UP000192418"/>
    </source>
</evidence>
<dbReference type="STRING" id="1121400.SAMN02746065_108145"/>
<evidence type="ECO:0000256" key="5">
    <source>
        <dbReference type="ARBA" id="ARBA00023136"/>
    </source>
</evidence>
<dbReference type="GO" id="GO:0015627">
    <property type="term" value="C:type II protein secretion system complex"/>
    <property type="evidence" value="ECO:0007669"/>
    <property type="project" value="InterPro"/>
</dbReference>
<reference evidence="7 8" key="1">
    <citation type="submission" date="2017-04" db="EMBL/GenBank/DDBJ databases">
        <authorList>
            <person name="Afonso C.L."/>
            <person name="Miller P.J."/>
            <person name="Scott M.A."/>
            <person name="Spackman E."/>
            <person name="Goraichik I."/>
            <person name="Dimitrov K.M."/>
            <person name="Suarez D.L."/>
            <person name="Swayne D.E."/>
        </authorList>
    </citation>
    <scope>NUCLEOTIDE SEQUENCE [LARGE SCALE GENOMIC DNA]</scope>
    <source>
        <strain evidence="7 8">DSM 3385</strain>
    </source>
</reference>
<dbReference type="EMBL" id="FWXY01000008">
    <property type="protein sequence ID" value="SMC73081.1"/>
    <property type="molecule type" value="Genomic_DNA"/>
</dbReference>
<keyword evidence="4 6" id="KW-1133">Transmembrane helix</keyword>
<dbReference type="Pfam" id="PF07963">
    <property type="entry name" value="N_methyl"/>
    <property type="match status" value="1"/>
</dbReference>
<keyword evidence="5 6" id="KW-0472">Membrane</keyword>
<sequence>MTKKMNFFNKKGFTLIELMIVVAIIGILAAIAIPNFMNYQCKAKQSEAKANLGTIRTNQEAYRAEFDTYGTVMSAIGFSTTGSTRYSYAATIDNSGTEFDATATEKAAANLGSSITDLWTIVEDGTLTNTQNACS</sequence>
<keyword evidence="8" id="KW-1185">Reference proteome</keyword>
<evidence type="ECO:0000256" key="1">
    <source>
        <dbReference type="ARBA" id="ARBA00004167"/>
    </source>
</evidence>
<dbReference type="AlphaFoldDB" id="A0A1W2BJP3"/>
<dbReference type="Pfam" id="PF16732">
    <property type="entry name" value="ComP_DUS"/>
    <property type="match status" value="1"/>
</dbReference>
<protein>
    <submittedName>
        <fullName evidence="7">Type IV pilus assembly protein PilA</fullName>
    </submittedName>
</protein>
<dbReference type="NCBIfam" id="TIGR02532">
    <property type="entry name" value="IV_pilin_GFxxxE"/>
    <property type="match status" value="1"/>
</dbReference>
<keyword evidence="2" id="KW-0488">Methylation</keyword>
<dbReference type="RefSeq" id="WP_084068689.1">
    <property type="nucleotide sequence ID" value="NZ_FWXY01000008.1"/>
</dbReference>
<evidence type="ECO:0000256" key="6">
    <source>
        <dbReference type="SAM" id="Phobius"/>
    </source>
</evidence>
<dbReference type="InterPro" id="IPR000983">
    <property type="entry name" value="Bac_GSPG_pilin"/>
</dbReference>
<dbReference type="Gene3D" id="3.30.700.10">
    <property type="entry name" value="Glycoprotein, Type 4 Pilin"/>
    <property type="match status" value="1"/>
</dbReference>
<evidence type="ECO:0000256" key="3">
    <source>
        <dbReference type="ARBA" id="ARBA00022692"/>
    </source>
</evidence>
<proteinExistence type="predicted"/>
<dbReference type="PRINTS" id="PR00813">
    <property type="entry name" value="BCTERIALGSPG"/>
</dbReference>
<dbReference type="PROSITE" id="PS00409">
    <property type="entry name" value="PROKAR_NTER_METHYL"/>
    <property type="match status" value="1"/>
</dbReference>
<feature type="transmembrane region" description="Helical" evidence="6">
    <location>
        <begin position="12"/>
        <end position="33"/>
    </location>
</feature>
<gene>
    <name evidence="7" type="ORF">SAMN02746065_108145</name>
</gene>
<evidence type="ECO:0000313" key="7">
    <source>
        <dbReference type="EMBL" id="SMC73081.1"/>
    </source>
</evidence>
<dbReference type="InterPro" id="IPR045584">
    <property type="entry name" value="Pilin-like"/>
</dbReference>
<accession>A0A1W2BJP3</accession>
<evidence type="ECO:0000256" key="2">
    <source>
        <dbReference type="ARBA" id="ARBA00022481"/>
    </source>
</evidence>
<keyword evidence="3 6" id="KW-0812">Transmembrane</keyword>
<name>A0A1W2BJP3_9BACT</name>
<dbReference type="SUPFAM" id="SSF54523">
    <property type="entry name" value="Pili subunits"/>
    <property type="match status" value="1"/>
</dbReference>
<dbReference type="InterPro" id="IPR031982">
    <property type="entry name" value="PilE-like"/>
</dbReference>
<dbReference type="PANTHER" id="PTHR30093:SF44">
    <property type="entry name" value="TYPE II SECRETION SYSTEM CORE PROTEIN G"/>
    <property type="match status" value="1"/>
</dbReference>
<dbReference type="PANTHER" id="PTHR30093">
    <property type="entry name" value="GENERAL SECRETION PATHWAY PROTEIN G"/>
    <property type="match status" value="1"/>
</dbReference>
<dbReference type="InterPro" id="IPR012902">
    <property type="entry name" value="N_methyl_site"/>
</dbReference>
<dbReference type="GO" id="GO:0015628">
    <property type="term" value="P:protein secretion by the type II secretion system"/>
    <property type="evidence" value="ECO:0007669"/>
    <property type="project" value="InterPro"/>
</dbReference>
<dbReference type="GO" id="GO:0043683">
    <property type="term" value="P:type IV pilus assembly"/>
    <property type="evidence" value="ECO:0007669"/>
    <property type="project" value="InterPro"/>
</dbReference>
<dbReference type="Proteomes" id="UP000192418">
    <property type="component" value="Unassembled WGS sequence"/>
</dbReference>